<proteinExistence type="predicted"/>
<dbReference type="InterPro" id="IPR027417">
    <property type="entry name" value="P-loop_NTPase"/>
</dbReference>
<organism evidence="2 3">
    <name type="scientific">Allonocardiopsis opalescens</name>
    <dbReference type="NCBI Taxonomy" id="1144618"/>
    <lineage>
        <taxon>Bacteria</taxon>
        <taxon>Bacillati</taxon>
        <taxon>Actinomycetota</taxon>
        <taxon>Actinomycetes</taxon>
        <taxon>Streptosporangiales</taxon>
        <taxon>Allonocardiopsis</taxon>
    </lineage>
</organism>
<comment type="caution">
    <text evidence="2">The sequence shown here is derived from an EMBL/GenBank/DDBJ whole genome shotgun (WGS) entry which is preliminary data.</text>
</comment>
<dbReference type="Proteomes" id="UP000237846">
    <property type="component" value="Unassembled WGS sequence"/>
</dbReference>
<dbReference type="AlphaFoldDB" id="A0A2T0Q2J2"/>
<reference evidence="2 3" key="1">
    <citation type="submission" date="2018-03" db="EMBL/GenBank/DDBJ databases">
        <title>Genomic Encyclopedia of Archaeal and Bacterial Type Strains, Phase II (KMG-II): from individual species to whole genera.</title>
        <authorList>
            <person name="Goeker M."/>
        </authorList>
    </citation>
    <scope>NUCLEOTIDE SEQUENCE [LARGE SCALE GENOMIC DNA]</scope>
    <source>
        <strain evidence="2 3">DSM 45601</strain>
    </source>
</reference>
<dbReference type="Gene3D" id="3.40.50.300">
    <property type="entry name" value="P-loop containing nucleotide triphosphate hydrolases"/>
    <property type="match status" value="1"/>
</dbReference>
<sequence length="427" mass="47829">MIINLDLPLDPNRLEQRIGRLDRFAFRTEPAEVVVFVEPDSEWVTGHVRLLHEGIGVFNASVATLQRKLAEVLDELITRLEREGSDAFSQDLSALQQEIENERVEVDSLEEIESVTAASDVDDASMAELRAAEDNVEGLRNAFQRFISMRGGIGLPAEWNEDEQLLRFHTSRRRIPGLPDDHVAQVLPLLRRPRAYSRSVATRQKGVAPLRLGDPLVDWIDRYLRTDERGRTRAIVRPSSTVREPAIWMSCDFLVEFDAAHLAAESEAVRRRLRRRGDALFPPSVVRVWTDPNGTAPDSMLDILEAPFNPDSDEVLRGRVWDDVLAALPDWQPLCRMSADTALEHLRSLPILGTEPAVSAQRARKEVAARVAVIRARARRLPTDSERRAAQLELEREEALGAALVDGVANPAVSTIACGVVVLWPRV</sequence>
<accession>A0A2T0Q2J2</accession>
<evidence type="ECO:0000313" key="2">
    <source>
        <dbReference type="EMBL" id="PRX98014.1"/>
    </source>
</evidence>
<protein>
    <submittedName>
        <fullName evidence="2">Uncharacterized protein</fullName>
    </submittedName>
</protein>
<keyword evidence="3" id="KW-1185">Reference proteome</keyword>
<keyword evidence="1" id="KW-0175">Coiled coil</keyword>
<dbReference type="EMBL" id="PVZC01000005">
    <property type="protein sequence ID" value="PRX98014.1"/>
    <property type="molecule type" value="Genomic_DNA"/>
</dbReference>
<name>A0A2T0Q2J2_9ACTN</name>
<gene>
    <name evidence="2" type="ORF">CLV72_105367</name>
</gene>
<evidence type="ECO:0000313" key="3">
    <source>
        <dbReference type="Proteomes" id="UP000237846"/>
    </source>
</evidence>
<evidence type="ECO:0000256" key="1">
    <source>
        <dbReference type="SAM" id="Coils"/>
    </source>
</evidence>
<feature type="coiled-coil region" evidence="1">
    <location>
        <begin position="85"/>
        <end position="112"/>
    </location>
</feature>